<dbReference type="Gene3D" id="3.40.50.300">
    <property type="entry name" value="P-loop containing nucleotide triphosphate hydrolases"/>
    <property type="match status" value="2"/>
</dbReference>
<dbReference type="Pfam" id="PF01935">
    <property type="entry name" value="DUF87"/>
    <property type="match status" value="1"/>
</dbReference>
<evidence type="ECO:0000259" key="1">
    <source>
        <dbReference type="Pfam" id="PF01935"/>
    </source>
</evidence>
<dbReference type="InterPro" id="IPR027417">
    <property type="entry name" value="P-loop_NTPase"/>
</dbReference>
<dbReference type="PANTHER" id="PTHR42957">
    <property type="entry name" value="HELICASE MJ1565-RELATED"/>
    <property type="match status" value="1"/>
</dbReference>
<dbReference type="AlphaFoldDB" id="A0A8B3GIW9"/>
<reference evidence="2 3" key="1">
    <citation type="journal article" date="2018" name="Front. Microbiol.">
        <title>Conversion of Methionine to Cysteine in Lactobacillus paracasei Depends on the Highly Mobile cysK-ctl-cysE Gene Cluster.</title>
        <authorList>
            <person name="Wuthrich D."/>
            <person name="Irmler S."/>
            <person name="Berthoud H."/>
            <person name="Guggenbuhl B."/>
            <person name="Eugster E."/>
            <person name="Bruggmann R."/>
        </authorList>
    </citation>
    <scope>NUCLEOTIDE SEQUENCE [LARGE SCALE GENOMIC DNA]</scope>
    <source>
        <strain evidence="2 3">FAM6012</strain>
    </source>
</reference>
<comment type="caution">
    <text evidence="2">The sequence shown here is derived from an EMBL/GenBank/DDBJ whole genome shotgun (WGS) entry which is preliminary data.</text>
</comment>
<feature type="domain" description="Helicase HerA central" evidence="1">
    <location>
        <begin position="142"/>
        <end position="275"/>
    </location>
</feature>
<dbReference type="InterPro" id="IPR002789">
    <property type="entry name" value="HerA_central"/>
</dbReference>
<organism evidence="2 3">
    <name type="scientific">Lacticaseibacillus paracasei</name>
    <name type="common">Lactobacillus paracasei</name>
    <dbReference type="NCBI Taxonomy" id="1597"/>
    <lineage>
        <taxon>Bacteria</taxon>
        <taxon>Bacillati</taxon>
        <taxon>Bacillota</taxon>
        <taxon>Bacilli</taxon>
        <taxon>Lactobacillales</taxon>
        <taxon>Lactobacillaceae</taxon>
        <taxon>Lacticaseibacillus</taxon>
    </lineage>
</organism>
<dbReference type="SUPFAM" id="SSF52540">
    <property type="entry name" value="P-loop containing nucleoside triphosphate hydrolases"/>
    <property type="match status" value="1"/>
</dbReference>
<sequence length="615" mass="69402">MIKTKKLGVIVAVDGTISTVGMYNMSNDPDLIWNGDILTGPKVGAYLTIRQNDAQIIASVITEKVIDQQNTIKSKEFDNRYSKNSINRVIQLKTQGVITNGKFEITSSCVPMIGNEVTLTTQKELEMIYGVSEDDICNENTIEIGKSVLEKQPIRLPINNFFASHIGIFGNTGSGKSNTLHKLYLELFKSKYKTGILNKSQFLIIDFNGEYTQKDAFGLSKKEKRVFNINTRKPQDKVTVTRDYLFDPDILSVLFDAKPATQVPFLRNALRIFNENVQSGQSFADLEIGLMKSILSGMKQVASDARDNWIQAGKNLDIESSLFVTLENLTPNKYYSALCISDQVYVSAGGVPSNIFMEKSGLNKIKAELIEKFNAATNIKQLEFFLEFQKVYVSAWKSTNLDFINPLFNRIKSAFNSLEKVIEIKDDLDGVYKSVNVFNLVNANQETTRLIPMLISKMFYDQQKSTIADSEVTQTKHLIIDEAHNILNAEHRNVGDSWQDYRLSIFEEIIKEGRKFGFFLTLCSQRPADISATILSQVHNYLIHRLVNDKDLKMLENTMPTLDRRSLQMIPSLGKGEAVVTGNAIQVPVFIKVDPTIIRPKSDDVVLTDIWTKKN</sequence>
<dbReference type="EMBL" id="LKGI01000116">
    <property type="protein sequence ID" value="RNE25933.1"/>
    <property type="molecule type" value="Genomic_DNA"/>
</dbReference>
<dbReference type="RefSeq" id="WP_123019919.1">
    <property type="nucleotide sequence ID" value="NZ_LKGI01000116.1"/>
</dbReference>
<dbReference type="Proteomes" id="UP000284123">
    <property type="component" value="Unassembled WGS sequence"/>
</dbReference>
<dbReference type="PANTHER" id="PTHR42957:SF1">
    <property type="entry name" value="HELICASE MJ1565-RELATED"/>
    <property type="match status" value="1"/>
</dbReference>
<evidence type="ECO:0000313" key="2">
    <source>
        <dbReference type="EMBL" id="RNE25933.1"/>
    </source>
</evidence>
<evidence type="ECO:0000313" key="3">
    <source>
        <dbReference type="Proteomes" id="UP000284123"/>
    </source>
</evidence>
<protein>
    <submittedName>
        <fullName evidence="2">Type IV secretory pathway, VirB4 components</fullName>
    </submittedName>
</protein>
<accession>A0A8B3GIW9</accession>
<gene>
    <name evidence="2" type="ORF">FAM6012_02924</name>
</gene>
<name>A0A8B3GIW9_LACPA</name>
<dbReference type="InterPro" id="IPR008571">
    <property type="entry name" value="HerA-like"/>
</dbReference>
<proteinExistence type="predicted"/>